<sequence>MDARQESKSSEMGLPHIESFCCCLGLETGARVVGVMHLVVGPCARSARIATTILLANPAVKQQCLHCCVSAWRLAATSFVVICSLFAHDAGSYVGTVEDAGDHLYSIWYKLAVGFAVVAVVHVLLALALLYAVHKRHVTVLRAYVYIMCMLYVAALLYIIITALLRGVSGSGSDIFLAFLEGLVVFGFLAYCILCVNSYYLLLRSAKDMEGPNTPY</sequence>
<accession>A0ACC0K7W0</accession>
<protein>
    <submittedName>
        <fullName evidence="1">Uncharacterized protein</fullName>
    </submittedName>
</protein>
<dbReference type="EMBL" id="CM046107">
    <property type="protein sequence ID" value="KAI8432480.1"/>
    <property type="molecule type" value="Genomic_DNA"/>
</dbReference>
<name>A0ACC0K7W0_CHOFU</name>
<evidence type="ECO:0000313" key="2">
    <source>
        <dbReference type="Proteomes" id="UP001064048"/>
    </source>
</evidence>
<gene>
    <name evidence="1" type="ORF">MSG28_004863</name>
</gene>
<keyword evidence="2" id="KW-1185">Reference proteome</keyword>
<evidence type="ECO:0000313" key="1">
    <source>
        <dbReference type="EMBL" id="KAI8432480.1"/>
    </source>
</evidence>
<reference evidence="1 2" key="1">
    <citation type="journal article" date="2022" name="Genome Biol. Evol.">
        <title>The Spruce Budworm Genome: Reconstructing the Evolutionary History of Antifreeze Proteins.</title>
        <authorList>
            <person name="Beliveau C."/>
            <person name="Gagne P."/>
            <person name="Picq S."/>
            <person name="Vernygora O."/>
            <person name="Keeling C.I."/>
            <person name="Pinkney K."/>
            <person name="Doucet D."/>
            <person name="Wen F."/>
            <person name="Johnston J.S."/>
            <person name="Maaroufi H."/>
            <person name="Boyle B."/>
            <person name="Laroche J."/>
            <person name="Dewar K."/>
            <person name="Juretic N."/>
            <person name="Blackburn G."/>
            <person name="Nisole A."/>
            <person name="Brunet B."/>
            <person name="Brandao M."/>
            <person name="Lumley L."/>
            <person name="Duan J."/>
            <person name="Quan G."/>
            <person name="Lucarotti C.J."/>
            <person name="Roe A.D."/>
            <person name="Sperling F.A.H."/>
            <person name="Levesque R.C."/>
            <person name="Cusson M."/>
        </authorList>
    </citation>
    <scope>NUCLEOTIDE SEQUENCE [LARGE SCALE GENOMIC DNA]</scope>
    <source>
        <strain evidence="1">Glfc:IPQL:Cfum</strain>
    </source>
</reference>
<comment type="caution">
    <text evidence="1">The sequence shown here is derived from an EMBL/GenBank/DDBJ whole genome shotgun (WGS) entry which is preliminary data.</text>
</comment>
<proteinExistence type="predicted"/>
<dbReference type="Proteomes" id="UP001064048">
    <property type="component" value="Chromosome 7"/>
</dbReference>
<organism evidence="1 2">
    <name type="scientific">Choristoneura fumiferana</name>
    <name type="common">Spruce budworm moth</name>
    <name type="synonym">Archips fumiferana</name>
    <dbReference type="NCBI Taxonomy" id="7141"/>
    <lineage>
        <taxon>Eukaryota</taxon>
        <taxon>Metazoa</taxon>
        <taxon>Ecdysozoa</taxon>
        <taxon>Arthropoda</taxon>
        <taxon>Hexapoda</taxon>
        <taxon>Insecta</taxon>
        <taxon>Pterygota</taxon>
        <taxon>Neoptera</taxon>
        <taxon>Endopterygota</taxon>
        <taxon>Lepidoptera</taxon>
        <taxon>Glossata</taxon>
        <taxon>Ditrysia</taxon>
        <taxon>Tortricoidea</taxon>
        <taxon>Tortricidae</taxon>
        <taxon>Tortricinae</taxon>
        <taxon>Choristoneura</taxon>
    </lineage>
</organism>